<comment type="similarity">
    <text evidence="12">Belongs to the class-I aminoacyl-tRNA synthetase family.</text>
</comment>
<evidence type="ECO:0000256" key="5">
    <source>
        <dbReference type="ARBA" id="ARBA00022490"/>
    </source>
</evidence>
<dbReference type="AlphaFoldDB" id="A0A933DSX5"/>
<comment type="subcellular location">
    <subcellularLocation>
        <location evidence="2">Cytoplasm</location>
    </subcellularLocation>
</comment>
<dbReference type="CDD" id="cd07957">
    <property type="entry name" value="Anticodon_Ia_Met"/>
    <property type="match status" value="1"/>
</dbReference>
<dbReference type="PANTHER" id="PTHR43326">
    <property type="entry name" value="METHIONYL-TRNA SYNTHETASE"/>
    <property type="match status" value="1"/>
</dbReference>
<comment type="function">
    <text evidence="1">Is required not only for elongation of protein synthesis but also for the initiation of all mRNA translation through initiator tRNA(fMet) aminoacylation.</text>
</comment>
<evidence type="ECO:0000256" key="6">
    <source>
        <dbReference type="ARBA" id="ARBA00022598"/>
    </source>
</evidence>
<dbReference type="InterPro" id="IPR015413">
    <property type="entry name" value="Methionyl/Leucyl_tRNA_Synth"/>
</dbReference>
<dbReference type="Gene3D" id="1.10.730.10">
    <property type="entry name" value="Isoleucyl-tRNA Synthetase, Domain 1"/>
    <property type="match status" value="1"/>
</dbReference>
<dbReference type="NCBIfam" id="TIGR00398">
    <property type="entry name" value="metG"/>
    <property type="match status" value="1"/>
</dbReference>
<keyword evidence="5" id="KW-0963">Cytoplasm</keyword>
<dbReference type="GO" id="GO:0005737">
    <property type="term" value="C:cytoplasm"/>
    <property type="evidence" value="ECO:0007669"/>
    <property type="project" value="UniProtKB-SubCell"/>
</dbReference>
<dbReference type="InterPro" id="IPR023457">
    <property type="entry name" value="Met-tRNA_synth_2"/>
</dbReference>
<keyword evidence="9 12" id="KW-0648">Protein biosynthesis</keyword>
<evidence type="ECO:0000256" key="4">
    <source>
        <dbReference type="ARBA" id="ARBA00018753"/>
    </source>
</evidence>
<evidence type="ECO:0000256" key="1">
    <source>
        <dbReference type="ARBA" id="ARBA00003314"/>
    </source>
</evidence>
<accession>A0A933DSX5</accession>
<dbReference type="InterPro" id="IPR013155">
    <property type="entry name" value="M/V/L/I-tRNA-synth_anticd-bd"/>
</dbReference>
<dbReference type="GO" id="GO:0006431">
    <property type="term" value="P:methionyl-tRNA aminoacylation"/>
    <property type="evidence" value="ECO:0007669"/>
    <property type="project" value="InterPro"/>
</dbReference>
<dbReference type="InterPro" id="IPR014758">
    <property type="entry name" value="Met-tRNA_synth"/>
</dbReference>
<dbReference type="EMBL" id="JACQMJ010000004">
    <property type="protein sequence ID" value="MBI4132089.1"/>
    <property type="molecule type" value="Genomic_DNA"/>
</dbReference>
<dbReference type="Gene3D" id="2.170.220.10">
    <property type="match status" value="1"/>
</dbReference>
<proteinExistence type="inferred from homology"/>
<organism evidence="15 16">
    <name type="scientific">Candidatus Sungiibacteriota bacterium</name>
    <dbReference type="NCBI Taxonomy" id="2750080"/>
    <lineage>
        <taxon>Bacteria</taxon>
        <taxon>Candidatus Sungiibacteriota</taxon>
    </lineage>
</organism>
<evidence type="ECO:0000256" key="3">
    <source>
        <dbReference type="ARBA" id="ARBA00012838"/>
    </source>
</evidence>
<keyword evidence="7 12" id="KW-0547">Nucleotide-binding</keyword>
<evidence type="ECO:0000256" key="9">
    <source>
        <dbReference type="ARBA" id="ARBA00022917"/>
    </source>
</evidence>
<dbReference type="InterPro" id="IPR041872">
    <property type="entry name" value="Anticodon_Met"/>
</dbReference>
<dbReference type="Pfam" id="PF09334">
    <property type="entry name" value="tRNA-synt_1g"/>
    <property type="match status" value="1"/>
</dbReference>
<evidence type="ECO:0000313" key="15">
    <source>
        <dbReference type="EMBL" id="MBI4132089.1"/>
    </source>
</evidence>
<evidence type="ECO:0000256" key="2">
    <source>
        <dbReference type="ARBA" id="ARBA00004496"/>
    </source>
</evidence>
<dbReference type="Gene3D" id="3.40.50.620">
    <property type="entry name" value="HUPs"/>
    <property type="match status" value="1"/>
</dbReference>
<comment type="caution">
    <text evidence="15">The sequence shown here is derived from an EMBL/GenBank/DDBJ whole genome shotgun (WGS) entry which is preliminary data.</text>
</comment>
<feature type="domain" description="Methionyl/Leucyl tRNA synthetase" evidence="14">
    <location>
        <begin position="9"/>
        <end position="367"/>
    </location>
</feature>
<dbReference type="InterPro" id="IPR033911">
    <property type="entry name" value="MetRS_core"/>
</dbReference>
<dbReference type="FunFam" id="2.170.220.10:FF:000002">
    <property type="entry name" value="Methionine--tRNA ligase"/>
    <property type="match status" value="1"/>
</dbReference>
<dbReference type="SUPFAM" id="SSF52374">
    <property type="entry name" value="Nucleotidylyl transferase"/>
    <property type="match status" value="1"/>
</dbReference>
<evidence type="ECO:0000256" key="12">
    <source>
        <dbReference type="RuleBase" id="RU363039"/>
    </source>
</evidence>
<dbReference type="InterPro" id="IPR001412">
    <property type="entry name" value="aa-tRNA-synth_I_CS"/>
</dbReference>
<evidence type="ECO:0000256" key="10">
    <source>
        <dbReference type="ARBA" id="ARBA00023146"/>
    </source>
</evidence>
<evidence type="ECO:0000256" key="11">
    <source>
        <dbReference type="ARBA" id="ARBA00030904"/>
    </source>
</evidence>
<dbReference type="SUPFAM" id="SSF47323">
    <property type="entry name" value="Anticodon-binding domain of a subclass of class I aminoacyl-tRNA synthetases"/>
    <property type="match status" value="1"/>
</dbReference>
<dbReference type="GO" id="GO:0004825">
    <property type="term" value="F:methionine-tRNA ligase activity"/>
    <property type="evidence" value="ECO:0007669"/>
    <property type="project" value="UniProtKB-EC"/>
</dbReference>
<dbReference type="CDD" id="cd00814">
    <property type="entry name" value="MetRS_core"/>
    <property type="match status" value="1"/>
</dbReference>
<dbReference type="Pfam" id="PF08264">
    <property type="entry name" value="Anticodon_1"/>
    <property type="match status" value="1"/>
</dbReference>
<evidence type="ECO:0000259" key="13">
    <source>
        <dbReference type="Pfam" id="PF08264"/>
    </source>
</evidence>
<sequence length="498" mass="56173">MSNAEKKFYITTAIPYVNAEPHIGHALEFVQADVIARYHRLKGGETLLLSGADENALKNVQAADAAGRDVQEFVDANAKLFADLAGKLGVQFDVFQKGSDRECHYPSSQELWRRCAAAGDIYKKSYTGLYCIGCEAFYTPDELTSEGECPEHPGRKLETVSEENYFFRLSRYRDRLGELIRSGELLIVPEARKNEALAFLERPLEDISISRTNERARNWGVPVPDDDSQRIYVWFDALNIYQSGIGFGWDEERYSKWWPADVHLIGKGILRFHAVYWPAFLLSAKLSIPKALFVHGYVTVNGQKISKTLGNTVDPFAIANRYGIDALRYYLLREIPSTGDGDFSEVKLVERYNGELANGLGNLVARVAALAEELSPLHFDFAGDIRPVVHAEIAERFRRYEEALTAFRLHEALAEIWRLIGFTDRYINEAKPWAIGDRGQRKQIVARAAWLVSTVANLLQPFLPATAERIFDQIAVHGGNVEIKRGAVLFPRLEQLQG</sequence>
<dbReference type="InterPro" id="IPR009080">
    <property type="entry name" value="tRNAsynth_Ia_anticodon-bd"/>
</dbReference>
<dbReference type="PANTHER" id="PTHR43326:SF1">
    <property type="entry name" value="METHIONINE--TRNA LIGASE, MITOCHONDRIAL"/>
    <property type="match status" value="1"/>
</dbReference>
<evidence type="ECO:0000256" key="8">
    <source>
        <dbReference type="ARBA" id="ARBA00022840"/>
    </source>
</evidence>
<gene>
    <name evidence="15" type="ORF">HY474_00475</name>
</gene>
<dbReference type="InterPro" id="IPR014729">
    <property type="entry name" value="Rossmann-like_a/b/a_fold"/>
</dbReference>
<keyword evidence="6 12" id="KW-0436">Ligase</keyword>
<keyword evidence="10 12" id="KW-0030">Aminoacyl-tRNA synthetase</keyword>
<dbReference type="PROSITE" id="PS00178">
    <property type="entry name" value="AA_TRNA_LIGASE_I"/>
    <property type="match status" value="1"/>
</dbReference>
<feature type="domain" description="Methionyl/Valyl/Leucyl/Isoleucyl-tRNA synthetase anticodon-binding" evidence="13">
    <location>
        <begin position="392"/>
        <end position="473"/>
    </location>
</feature>
<dbReference type="PRINTS" id="PR01041">
    <property type="entry name" value="TRNASYNTHMET"/>
</dbReference>
<evidence type="ECO:0000313" key="16">
    <source>
        <dbReference type="Proteomes" id="UP000704960"/>
    </source>
</evidence>
<reference evidence="15" key="1">
    <citation type="submission" date="2020-07" db="EMBL/GenBank/DDBJ databases">
        <title>Huge and variable diversity of episymbiotic CPR bacteria and DPANN archaea in groundwater ecosystems.</title>
        <authorList>
            <person name="He C.Y."/>
            <person name="Keren R."/>
            <person name="Whittaker M."/>
            <person name="Farag I.F."/>
            <person name="Doudna J."/>
            <person name="Cate J.H.D."/>
            <person name="Banfield J.F."/>
        </authorList>
    </citation>
    <scope>NUCLEOTIDE SEQUENCE</scope>
    <source>
        <strain evidence="15">NC_groundwater_1226_Ag_S-0.1um_59_124</strain>
    </source>
</reference>
<dbReference type="Proteomes" id="UP000704960">
    <property type="component" value="Unassembled WGS sequence"/>
</dbReference>
<evidence type="ECO:0000256" key="7">
    <source>
        <dbReference type="ARBA" id="ARBA00022741"/>
    </source>
</evidence>
<protein>
    <recommendedName>
        <fullName evidence="4">Methionine--tRNA ligase</fullName>
        <ecNumber evidence="3">6.1.1.10</ecNumber>
    </recommendedName>
    <alternativeName>
        <fullName evidence="11">Methionyl-tRNA synthetase</fullName>
    </alternativeName>
</protein>
<evidence type="ECO:0000259" key="14">
    <source>
        <dbReference type="Pfam" id="PF09334"/>
    </source>
</evidence>
<keyword evidence="8 12" id="KW-0067">ATP-binding</keyword>
<name>A0A933DSX5_9BACT</name>
<dbReference type="GO" id="GO:0005524">
    <property type="term" value="F:ATP binding"/>
    <property type="evidence" value="ECO:0007669"/>
    <property type="project" value="UniProtKB-KW"/>
</dbReference>
<dbReference type="EC" id="6.1.1.10" evidence="3"/>